<proteinExistence type="predicted"/>
<reference evidence="1 2" key="1">
    <citation type="journal article" date="2016" name="Nat. Commun.">
        <title>Thousands of microbial genomes shed light on interconnected biogeochemical processes in an aquifer system.</title>
        <authorList>
            <person name="Anantharaman K."/>
            <person name="Brown C.T."/>
            <person name="Hug L.A."/>
            <person name="Sharon I."/>
            <person name="Castelle C.J."/>
            <person name="Probst A.J."/>
            <person name="Thomas B.C."/>
            <person name="Singh A."/>
            <person name="Wilkins M.J."/>
            <person name="Karaoz U."/>
            <person name="Brodie E.L."/>
            <person name="Williams K.H."/>
            <person name="Hubbard S.S."/>
            <person name="Banfield J.F."/>
        </authorList>
    </citation>
    <scope>NUCLEOTIDE SEQUENCE [LARGE SCALE GENOMIC DNA]</scope>
</reference>
<evidence type="ECO:0000313" key="2">
    <source>
        <dbReference type="Proteomes" id="UP000177230"/>
    </source>
</evidence>
<protein>
    <recommendedName>
        <fullName evidence="3">STAS/SEC14 domain-containing protein</fullName>
    </recommendedName>
</protein>
<organism evidence="1 2">
    <name type="scientific">Candidatus Edwardsbacteria bacterium GWF2_54_11</name>
    <dbReference type="NCBI Taxonomy" id="1817851"/>
    <lineage>
        <taxon>Bacteria</taxon>
        <taxon>Candidatus Edwardsiibacteriota</taxon>
    </lineage>
</organism>
<evidence type="ECO:0000313" key="1">
    <source>
        <dbReference type="EMBL" id="OGF13644.1"/>
    </source>
</evidence>
<sequence>MDRVKYLNHKGREILVQDLTDSKNIDENIAVFDRTQGIIAGRPEKSVLLLTVLVNTHYSPQAVDRLKRFSVEVTPHIKASAAVGITGIKKVVYQTLSALIGRKIHLFDSIDRALDWLAEQE</sequence>
<gene>
    <name evidence="1" type="ORF">A2024_10920</name>
</gene>
<accession>A0A1F5RH36</accession>
<evidence type="ECO:0008006" key="3">
    <source>
        <dbReference type="Google" id="ProtNLM"/>
    </source>
</evidence>
<dbReference type="EMBL" id="MFFM01000014">
    <property type="protein sequence ID" value="OGF13644.1"/>
    <property type="molecule type" value="Genomic_DNA"/>
</dbReference>
<comment type="caution">
    <text evidence="1">The sequence shown here is derived from an EMBL/GenBank/DDBJ whole genome shotgun (WGS) entry which is preliminary data.</text>
</comment>
<name>A0A1F5RH36_9BACT</name>
<dbReference type="Proteomes" id="UP000177230">
    <property type="component" value="Unassembled WGS sequence"/>
</dbReference>
<dbReference type="AlphaFoldDB" id="A0A1F5RH36"/>